<name>L8PH14_STRVR</name>
<evidence type="ECO:0000313" key="3">
    <source>
        <dbReference type="Proteomes" id="UP000011205"/>
    </source>
</evidence>
<reference evidence="2 3" key="1">
    <citation type="journal article" date="2013" name="Genome Announc.">
        <title>Draft Genome Sequence of Streptomyces viridochromogenes Strain Tu57, Producer of Avilamycin.</title>
        <authorList>
            <person name="Gruning B.A."/>
            <person name="Erxleben A."/>
            <person name="Hahnlein A."/>
            <person name="Gunther S."/>
        </authorList>
    </citation>
    <scope>NUCLEOTIDE SEQUENCE [LARGE SCALE GENOMIC DNA]</scope>
    <source>
        <strain evidence="2 3">Tue57</strain>
    </source>
</reference>
<comment type="caution">
    <text evidence="2">The sequence shown here is derived from an EMBL/GenBank/DDBJ whole genome shotgun (WGS) entry which is preliminary data.</text>
</comment>
<dbReference type="InterPro" id="IPR036366">
    <property type="entry name" value="PGBDSf"/>
</dbReference>
<protein>
    <recommendedName>
        <fullName evidence="4">Secreted protein</fullName>
    </recommendedName>
</protein>
<organism evidence="2 3">
    <name type="scientific">Streptomyces viridochromogenes Tue57</name>
    <dbReference type="NCBI Taxonomy" id="1160705"/>
    <lineage>
        <taxon>Bacteria</taxon>
        <taxon>Bacillati</taxon>
        <taxon>Actinomycetota</taxon>
        <taxon>Actinomycetes</taxon>
        <taxon>Kitasatosporales</taxon>
        <taxon>Streptomycetaceae</taxon>
        <taxon>Streptomyces</taxon>
    </lineage>
</organism>
<feature type="signal peptide" evidence="1">
    <location>
        <begin position="1"/>
        <end position="45"/>
    </location>
</feature>
<dbReference type="AlphaFoldDB" id="L8PH14"/>
<feature type="chain" id="PRO_5003995818" description="Secreted protein" evidence="1">
    <location>
        <begin position="46"/>
        <end position="198"/>
    </location>
</feature>
<gene>
    <name evidence="2" type="ORF">STVIR_3357</name>
</gene>
<accession>L8PH14</accession>
<keyword evidence="1" id="KW-0732">Signal</keyword>
<sequence>MKPTTSTLTITGGTMKNTRTSRFRAGLLAAAVTGALAISATPASAKVSDGYVSGAYKFQDDFGDEGTLSTSSYAHSNATALWQWILWAEGAKKSNGDAFRYADIDCRFGSDTKSATVSLQRTLKLDDIDGIVGNETFGAVDGNIEYVSTDYDSSTYRTKLRYAGDANAFFLYRSSSGVYQLHIPNAARKPASYTTASC</sequence>
<dbReference type="Proteomes" id="UP000011205">
    <property type="component" value="Unassembled WGS sequence"/>
</dbReference>
<dbReference type="Gene3D" id="1.10.101.10">
    <property type="entry name" value="PGBD-like superfamily/PGBD"/>
    <property type="match status" value="1"/>
</dbReference>
<proteinExistence type="predicted"/>
<evidence type="ECO:0000256" key="1">
    <source>
        <dbReference type="SAM" id="SignalP"/>
    </source>
</evidence>
<evidence type="ECO:0000313" key="2">
    <source>
        <dbReference type="EMBL" id="ELS55680.1"/>
    </source>
</evidence>
<evidence type="ECO:0008006" key="4">
    <source>
        <dbReference type="Google" id="ProtNLM"/>
    </source>
</evidence>
<dbReference type="EMBL" id="AMLP01000106">
    <property type="protein sequence ID" value="ELS55680.1"/>
    <property type="molecule type" value="Genomic_DNA"/>
</dbReference>
<dbReference type="PATRIC" id="fig|1160705.3.peg.3328"/>